<dbReference type="GO" id="GO:0016020">
    <property type="term" value="C:membrane"/>
    <property type="evidence" value="ECO:0007669"/>
    <property type="project" value="TreeGrafter"/>
</dbReference>
<dbReference type="Gene3D" id="3.10.20.80">
    <property type="entry name" value="Translation initiation factor 3 (IF-3), N-terminal domain"/>
    <property type="match status" value="1"/>
</dbReference>
<keyword evidence="3 5" id="KW-0648">Protein biosynthesis</keyword>
<dbReference type="GO" id="GO:0005829">
    <property type="term" value="C:cytosol"/>
    <property type="evidence" value="ECO:0007669"/>
    <property type="project" value="TreeGrafter"/>
</dbReference>
<feature type="domain" description="Translation initiation factor 3 N-terminal" evidence="7">
    <location>
        <begin position="19"/>
        <end position="88"/>
    </location>
</feature>
<protein>
    <recommendedName>
        <fullName evidence="4 5">Translation initiation factor IF-3</fullName>
    </recommendedName>
</protein>
<evidence type="ECO:0000259" key="6">
    <source>
        <dbReference type="Pfam" id="PF00707"/>
    </source>
</evidence>
<dbReference type="InterPro" id="IPR019815">
    <property type="entry name" value="Translation_initiation_fac_3_C"/>
</dbReference>
<gene>
    <name evidence="8" type="primary">infC</name>
    <name evidence="8" type="ORF">H9897_01365</name>
</gene>
<dbReference type="InterPro" id="IPR019813">
    <property type="entry name" value="Translation_initiation_fac3_CS"/>
</dbReference>
<feature type="domain" description="Translation initiation factor 3 C-terminal" evidence="6">
    <location>
        <begin position="95"/>
        <end position="169"/>
    </location>
</feature>
<reference evidence="8" key="1">
    <citation type="journal article" date="2021" name="PeerJ">
        <title>Extensive microbial diversity within the chicken gut microbiome revealed by metagenomics and culture.</title>
        <authorList>
            <person name="Gilroy R."/>
            <person name="Ravi A."/>
            <person name="Getino M."/>
            <person name="Pursley I."/>
            <person name="Horton D.L."/>
            <person name="Alikhan N.F."/>
            <person name="Baker D."/>
            <person name="Gharbi K."/>
            <person name="Hall N."/>
            <person name="Watson M."/>
            <person name="Adriaenssens E.M."/>
            <person name="Foster-Nyarko E."/>
            <person name="Jarju S."/>
            <person name="Secka A."/>
            <person name="Antonio M."/>
            <person name="Oren A."/>
            <person name="Chaudhuri R.R."/>
            <person name="La Ragione R."/>
            <person name="Hildebrand F."/>
            <person name="Pallen M.J."/>
        </authorList>
    </citation>
    <scope>NUCLEOTIDE SEQUENCE</scope>
    <source>
        <strain evidence="8">A5-1222</strain>
    </source>
</reference>
<accession>A0A9E2KV74</accession>
<comment type="subcellular location">
    <subcellularLocation>
        <location evidence="5">Cytoplasm</location>
    </subcellularLocation>
</comment>
<dbReference type="GO" id="GO:0003743">
    <property type="term" value="F:translation initiation factor activity"/>
    <property type="evidence" value="ECO:0007669"/>
    <property type="project" value="UniProtKB-UniRule"/>
</dbReference>
<name>A0A9E2KV74_9BACT</name>
<dbReference type="Gene3D" id="3.30.110.10">
    <property type="entry name" value="Translation initiation factor 3 (IF-3), C-terminal domain"/>
    <property type="match status" value="1"/>
</dbReference>
<dbReference type="GO" id="GO:0032790">
    <property type="term" value="P:ribosome disassembly"/>
    <property type="evidence" value="ECO:0007669"/>
    <property type="project" value="TreeGrafter"/>
</dbReference>
<dbReference type="Pfam" id="PF00707">
    <property type="entry name" value="IF3_C"/>
    <property type="match status" value="1"/>
</dbReference>
<comment type="caution">
    <text evidence="8">The sequence shown here is derived from an EMBL/GenBank/DDBJ whole genome shotgun (WGS) entry which is preliminary data.</text>
</comment>
<dbReference type="EMBL" id="JAHLFM010000021">
    <property type="protein sequence ID" value="MBU3830785.1"/>
    <property type="molecule type" value="Genomic_DNA"/>
</dbReference>
<evidence type="ECO:0000256" key="1">
    <source>
        <dbReference type="ARBA" id="ARBA00005439"/>
    </source>
</evidence>
<dbReference type="NCBIfam" id="TIGR00168">
    <property type="entry name" value="infC"/>
    <property type="match status" value="1"/>
</dbReference>
<evidence type="ECO:0000256" key="3">
    <source>
        <dbReference type="ARBA" id="ARBA00022917"/>
    </source>
</evidence>
<dbReference type="InterPro" id="IPR001288">
    <property type="entry name" value="Translation_initiation_fac_3"/>
</dbReference>
<comment type="similarity">
    <text evidence="1 5">Belongs to the IF-3 family.</text>
</comment>
<organism evidence="8 9">
    <name type="scientific">Candidatus Ureaplasma intestinipullorum</name>
    <dbReference type="NCBI Taxonomy" id="2838770"/>
    <lineage>
        <taxon>Bacteria</taxon>
        <taxon>Bacillati</taxon>
        <taxon>Mycoplasmatota</taxon>
        <taxon>Mycoplasmoidales</taxon>
        <taxon>Mycoplasmoidaceae</taxon>
        <taxon>Ureaplasma</taxon>
    </lineage>
</organism>
<evidence type="ECO:0000256" key="5">
    <source>
        <dbReference type="RuleBase" id="RU000646"/>
    </source>
</evidence>
<evidence type="ECO:0000313" key="8">
    <source>
        <dbReference type="EMBL" id="MBU3830785.1"/>
    </source>
</evidence>
<dbReference type="Pfam" id="PF05198">
    <property type="entry name" value="IF3_N"/>
    <property type="match status" value="1"/>
</dbReference>
<dbReference type="PANTHER" id="PTHR10938:SF0">
    <property type="entry name" value="TRANSLATION INITIATION FACTOR IF-3, MITOCHONDRIAL"/>
    <property type="match status" value="1"/>
</dbReference>
<dbReference type="SUPFAM" id="SSF55200">
    <property type="entry name" value="Translation initiation factor IF3, C-terminal domain"/>
    <property type="match status" value="1"/>
</dbReference>
<dbReference type="InterPro" id="IPR019814">
    <property type="entry name" value="Translation_initiation_fac_3_N"/>
</dbReference>
<dbReference type="Proteomes" id="UP000824247">
    <property type="component" value="Unassembled WGS sequence"/>
</dbReference>
<evidence type="ECO:0000256" key="2">
    <source>
        <dbReference type="ARBA" id="ARBA00022540"/>
    </source>
</evidence>
<dbReference type="InterPro" id="IPR036787">
    <property type="entry name" value="T_IF-3_N_sf"/>
</dbReference>
<comment type="subunit">
    <text evidence="5">Monomer.</text>
</comment>
<dbReference type="InterPro" id="IPR036788">
    <property type="entry name" value="T_IF-3_C_sf"/>
</dbReference>
<evidence type="ECO:0000313" key="9">
    <source>
        <dbReference type="Proteomes" id="UP000824247"/>
    </source>
</evidence>
<dbReference type="SUPFAM" id="SSF54364">
    <property type="entry name" value="Translation initiation factor IF3, N-terminal domain"/>
    <property type="match status" value="1"/>
</dbReference>
<dbReference type="AlphaFoldDB" id="A0A9E2KV74"/>
<keyword evidence="2 5" id="KW-0396">Initiation factor</keyword>
<sequence>MIQNNNENNQKNKKDNVLINDKIKFKTLDVIDENGQHLGEMSRNNALKLAQDKDLDLIVIAVQNNKVIAKILDYGKFKFEQKRKQKENKKNQQIIKVKEIKVKPLIGDHDLKVRAENAKKWLSDGNKVKFIIEARGRMCTKQEYIQLVYNKFIQMLDDNAKISQANKQVNNFRYESIFEPVK</sequence>
<evidence type="ECO:0000256" key="4">
    <source>
        <dbReference type="NCBIfam" id="TIGR00168"/>
    </source>
</evidence>
<evidence type="ECO:0000259" key="7">
    <source>
        <dbReference type="Pfam" id="PF05198"/>
    </source>
</evidence>
<dbReference type="GO" id="GO:0043022">
    <property type="term" value="F:ribosome binding"/>
    <property type="evidence" value="ECO:0007669"/>
    <property type="project" value="TreeGrafter"/>
</dbReference>
<dbReference type="PROSITE" id="PS00938">
    <property type="entry name" value="IF3"/>
    <property type="match status" value="1"/>
</dbReference>
<comment type="function">
    <text evidence="5">IF-3 binds to the 30S ribosomal subunit and shifts the equilibrium between 70S ribosomes and their 50S and 30S subunits in favor of the free subunits, thus enhancing the availability of 30S subunits on which protein synthesis initiation begins.</text>
</comment>
<dbReference type="PANTHER" id="PTHR10938">
    <property type="entry name" value="TRANSLATION INITIATION FACTOR IF-3"/>
    <property type="match status" value="1"/>
</dbReference>
<reference evidence="8" key="2">
    <citation type="submission" date="2021-04" db="EMBL/GenBank/DDBJ databases">
        <authorList>
            <person name="Gilroy R."/>
        </authorList>
    </citation>
    <scope>NUCLEOTIDE SEQUENCE</scope>
    <source>
        <strain evidence="8">A5-1222</strain>
    </source>
</reference>
<proteinExistence type="inferred from homology"/>